<keyword evidence="8" id="KW-0460">Magnesium</keyword>
<keyword evidence="8" id="KW-0408">Iron</keyword>
<comment type="subunit">
    <text evidence="4">Heterodimer of a large and a small subunit.</text>
</comment>
<evidence type="ECO:0000256" key="2">
    <source>
        <dbReference type="ARBA" id="ARBA00004196"/>
    </source>
</evidence>
<dbReference type="PANTHER" id="PTHR42958">
    <property type="entry name" value="HYDROGENASE-2 LARGE CHAIN"/>
    <property type="match status" value="1"/>
</dbReference>
<dbReference type="EMBL" id="AP008230">
    <property type="protein sequence ID" value="BAE84028.1"/>
    <property type="molecule type" value="Genomic_DNA"/>
</dbReference>
<protein>
    <submittedName>
        <fullName evidence="10">Hup-type Ni,Fe-hydrogenase large subunit</fullName>
    </submittedName>
</protein>
<dbReference type="InterPro" id="IPR050867">
    <property type="entry name" value="NiFe/NiFeSe_hydrgnase_LSU"/>
</dbReference>
<feature type="binding site" evidence="8">
    <location>
        <position position="45"/>
    </location>
    <ligand>
        <name>Mg(2+)</name>
        <dbReference type="ChEBI" id="CHEBI:18420"/>
    </ligand>
</feature>
<feature type="binding site" evidence="8">
    <location>
        <position position="558"/>
    </location>
    <ligand>
        <name>Mg(2+)</name>
        <dbReference type="ChEBI" id="CHEBI:18420"/>
    </ligand>
</feature>
<evidence type="ECO:0000256" key="5">
    <source>
        <dbReference type="ARBA" id="ARBA00022596"/>
    </source>
</evidence>
<feature type="binding site" evidence="8">
    <location>
        <position position="64"/>
    </location>
    <ligand>
        <name>Ni(2+)</name>
        <dbReference type="ChEBI" id="CHEBI:49786"/>
    </ligand>
</feature>
<name>Q24VB4_DESHY</name>
<proteinExistence type="inferred from homology"/>
<dbReference type="Gene3D" id="1.10.645.10">
    <property type="entry name" value="Cytochrome-c3 Hydrogenase, chain B"/>
    <property type="match status" value="1"/>
</dbReference>
<dbReference type="STRING" id="138119.DSY2239"/>
<evidence type="ECO:0000256" key="1">
    <source>
        <dbReference type="ARBA" id="ARBA00001967"/>
    </source>
</evidence>
<dbReference type="eggNOG" id="COG0374">
    <property type="taxonomic scope" value="Bacteria"/>
</dbReference>
<keyword evidence="11" id="KW-1185">Reference proteome</keyword>
<gene>
    <name evidence="10" type="ordered locus">DSY2239</name>
</gene>
<comment type="similarity">
    <text evidence="3 9">Belongs to the [NiFe]/[NiFeSe] hydrogenase large subunit family.</text>
</comment>
<dbReference type="AlphaFoldDB" id="Q24VB4"/>
<comment type="cofactor">
    <cofactor evidence="1 8">
        <name>Ni(2+)</name>
        <dbReference type="ChEBI" id="CHEBI:49786"/>
    </cofactor>
</comment>
<dbReference type="GO" id="GO:0030313">
    <property type="term" value="C:cell envelope"/>
    <property type="evidence" value="ECO:0007669"/>
    <property type="project" value="UniProtKB-SubCell"/>
</dbReference>
<keyword evidence="5 8" id="KW-0533">Nickel</keyword>
<evidence type="ECO:0000313" key="10">
    <source>
        <dbReference type="EMBL" id="BAE84028.1"/>
    </source>
</evidence>
<sequence>MESMATRIVVDPLTRVEGHLRIEAVVEGTQITEALSSGTIFRGIEKIVENRDPRDVWSFVQRICGVCTHIHALTSIRAVEDALDYRIPKNANIIRNIMTLTQMVHDHVVHFYHLHGFDWVDVLSALKADPKATSELAMSLSDWPNSSAGYFRDVQNKVKGLVESGQLGIFANAYWGHPAYRLPPEANLLAVAHYIEALNWQKEIVKIHTIFGGKNPHPNYCVGGHPSTINMNDVHVINMERLNLVKSKIDEAQTFVDKVLLPDLFAIAGFYKGDLWGGGIGNFLCYGGVPMTDIREPDSFLFPNGAVLNRDLSKVYDVDLKDPEHIKEFVSHSWYQYDDPQAGLHPWQGKTAPAYDGPRPPYHNLDENKKYSWIKTPHWQGHPMEVGPLARFVVGYARGNKPIKGLVDDALQRLDLPITALFSTLGRTLARALEAKLSVDHLAGFYADLLANIKAGDSQTFNPEKWEPSRWPAAAQGVGFAEAPRGALAHWVKIRDGKVESYQAVVPTTWNAAPRDEKGVKGPYEASLLDTPVAVPDQPLELLRTIHSFDPCLACATHLISPAGEELAKVKVL</sequence>
<dbReference type="InterPro" id="IPR029014">
    <property type="entry name" value="NiFe-Hase_large"/>
</dbReference>
<accession>Q24VB4</accession>
<evidence type="ECO:0000256" key="3">
    <source>
        <dbReference type="ARBA" id="ARBA00009292"/>
    </source>
</evidence>
<dbReference type="HOGENOM" id="CLU_030087_0_0_9"/>
<organism evidence="10 11">
    <name type="scientific">Desulfitobacterium hafniense (strain Y51)</name>
    <dbReference type="NCBI Taxonomy" id="138119"/>
    <lineage>
        <taxon>Bacteria</taxon>
        <taxon>Bacillati</taxon>
        <taxon>Bacillota</taxon>
        <taxon>Clostridia</taxon>
        <taxon>Eubacteriales</taxon>
        <taxon>Desulfitobacteriaceae</taxon>
        <taxon>Desulfitobacterium</taxon>
    </lineage>
</organism>
<dbReference type="KEGG" id="dsy:DSY2239"/>
<feature type="binding site" evidence="8">
    <location>
        <position position="67"/>
    </location>
    <ligand>
        <name>Ni(2+)</name>
        <dbReference type="ChEBI" id="CHEBI:49786"/>
    </ligand>
</feature>
<dbReference type="GO" id="GO:0008901">
    <property type="term" value="F:ferredoxin hydrogenase activity"/>
    <property type="evidence" value="ECO:0007669"/>
    <property type="project" value="InterPro"/>
</dbReference>
<dbReference type="FunFam" id="1.10.645.10:FF:000002">
    <property type="entry name" value="Hydrogenase 2 large subunit"/>
    <property type="match status" value="1"/>
</dbReference>
<feature type="binding site" evidence="8">
    <location>
        <position position="67"/>
    </location>
    <ligand>
        <name>Fe cation</name>
        <dbReference type="ChEBI" id="CHEBI:24875"/>
    </ligand>
</feature>
<dbReference type="GO" id="GO:0016151">
    <property type="term" value="F:nickel cation binding"/>
    <property type="evidence" value="ECO:0007669"/>
    <property type="project" value="InterPro"/>
</dbReference>
<evidence type="ECO:0000256" key="9">
    <source>
        <dbReference type="RuleBase" id="RU003896"/>
    </source>
</evidence>
<evidence type="ECO:0000256" key="6">
    <source>
        <dbReference type="ARBA" id="ARBA00022723"/>
    </source>
</evidence>
<evidence type="ECO:0000256" key="7">
    <source>
        <dbReference type="ARBA" id="ARBA00023002"/>
    </source>
</evidence>
<evidence type="ECO:0000256" key="8">
    <source>
        <dbReference type="PIRSR" id="PIRSR601501-1"/>
    </source>
</evidence>
<dbReference type="PANTHER" id="PTHR42958:SF2">
    <property type="entry name" value="UPTAKE HYDROGENASE LARGE SUBUNIT"/>
    <property type="match status" value="1"/>
</dbReference>
<reference evidence="10 11" key="1">
    <citation type="journal article" date="2006" name="J. Bacteriol.">
        <title>Complete genome sequence of the dehalorespiring bacterium Desulfitobacterium hafniense Y51 and comparison with Dehalococcoides ethenogenes 195.</title>
        <authorList>
            <person name="Nonaka H."/>
            <person name="Keresztes G."/>
            <person name="Shinoda Y."/>
            <person name="Ikenaga Y."/>
            <person name="Abe M."/>
            <person name="Naito K."/>
            <person name="Inatomi K."/>
            <person name="Furukawa K."/>
            <person name="Inui M."/>
            <person name="Yukawa H."/>
        </authorList>
    </citation>
    <scope>NUCLEOTIDE SEQUENCE [LARGE SCALE GENOMIC DNA]</scope>
    <source>
        <strain evidence="10 11">Y51</strain>
    </source>
</reference>
<comment type="cofactor">
    <cofactor evidence="8">
        <name>Fe cation</name>
        <dbReference type="ChEBI" id="CHEBI:24875"/>
    </cofactor>
</comment>
<keyword evidence="6 8" id="KW-0479">Metal-binding</keyword>
<dbReference type="Proteomes" id="UP000001946">
    <property type="component" value="Chromosome"/>
</dbReference>
<dbReference type="InterPro" id="IPR018194">
    <property type="entry name" value="Ni-dep_hyd_lsu_Ni_BS"/>
</dbReference>
<dbReference type="PROSITE" id="PS00508">
    <property type="entry name" value="NI_HGENASE_L_2"/>
    <property type="match status" value="1"/>
</dbReference>
<evidence type="ECO:0000256" key="4">
    <source>
        <dbReference type="ARBA" id="ARBA00011771"/>
    </source>
</evidence>
<evidence type="ECO:0000313" key="11">
    <source>
        <dbReference type="Proteomes" id="UP000001946"/>
    </source>
</evidence>
<feature type="binding site" evidence="8">
    <location>
        <position position="552"/>
    </location>
    <ligand>
        <name>Mg(2+)</name>
        <dbReference type="ChEBI" id="CHEBI:18420"/>
    </ligand>
</feature>
<dbReference type="SUPFAM" id="SSF56762">
    <property type="entry name" value="HydB/Nqo4-like"/>
    <property type="match status" value="1"/>
</dbReference>
<dbReference type="PROSITE" id="PS00507">
    <property type="entry name" value="NI_HGENASE_L_1"/>
    <property type="match status" value="1"/>
</dbReference>
<feature type="binding site" evidence="8">
    <location>
        <position position="555"/>
    </location>
    <ligand>
        <name>Fe cation</name>
        <dbReference type="ChEBI" id="CHEBI:24875"/>
    </ligand>
</feature>
<dbReference type="InterPro" id="IPR001501">
    <property type="entry name" value="Ni-dep_hyd_lsu"/>
</dbReference>
<keyword evidence="7 9" id="KW-0560">Oxidoreductase</keyword>
<comment type="subcellular location">
    <subcellularLocation>
        <location evidence="2">Cell envelope</location>
    </subcellularLocation>
</comment>
<dbReference type="Pfam" id="PF00374">
    <property type="entry name" value="NiFeSe_Hases"/>
    <property type="match status" value="1"/>
</dbReference>